<reference evidence="4" key="1">
    <citation type="submission" date="2023-03" db="EMBL/GenBank/DDBJ databases">
        <title>Massive genome expansion in bonnet fungi (Mycena s.s.) driven by repeated elements and novel gene families across ecological guilds.</title>
        <authorList>
            <consortium name="Lawrence Berkeley National Laboratory"/>
            <person name="Harder C.B."/>
            <person name="Miyauchi S."/>
            <person name="Viragh M."/>
            <person name="Kuo A."/>
            <person name="Thoen E."/>
            <person name="Andreopoulos B."/>
            <person name="Lu D."/>
            <person name="Skrede I."/>
            <person name="Drula E."/>
            <person name="Henrissat B."/>
            <person name="Morin E."/>
            <person name="Kohler A."/>
            <person name="Barry K."/>
            <person name="LaButti K."/>
            <person name="Morin E."/>
            <person name="Salamov A."/>
            <person name="Lipzen A."/>
            <person name="Mereny Z."/>
            <person name="Hegedus B."/>
            <person name="Baldrian P."/>
            <person name="Stursova M."/>
            <person name="Weitz H."/>
            <person name="Taylor A."/>
            <person name="Grigoriev I.V."/>
            <person name="Nagy L.G."/>
            <person name="Martin F."/>
            <person name="Kauserud H."/>
        </authorList>
    </citation>
    <scope>NUCLEOTIDE SEQUENCE</scope>
    <source>
        <strain evidence="4">CBHHK067</strain>
    </source>
</reference>
<dbReference type="InterPro" id="IPR041539">
    <property type="entry name" value="CxC5"/>
</dbReference>
<feature type="region of interest" description="Disordered" evidence="1">
    <location>
        <begin position="649"/>
        <end position="676"/>
    </location>
</feature>
<feature type="domain" description="CxC6 like cysteine cluster associated with KDZ" evidence="3">
    <location>
        <begin position="327"/>
        <end position="391"/>
    </location>
</feature>
<dbReference type="Pfam" id="PF18718">
    <property type="entry name" value="CxC5"/>
    <property type="match status" value="1"/>
</dbReference>
<proteinExistence type="predicted"/>
<evidence type="ECO:0000256" key="1">
    <source>
        <dbReference type="SAM" id="MobiDB-lite"/>
    </source>
</evidence>
<evidence type="ECO:0000259" key="2">
    <source>
        <dbReference type="Pfam" id="PF18718"/>
    </source>
</evidence>
<protein>
    <recommendedName>
        <fullName evidence="6">CxC5 like cysteine cluster associated with KDZ domain-containing protein</fullName>
    </recommendedName>
</protein>
<dbReference type="Proteomes" id="UP001221757">
    <property type="component" value="Unassembled WGS sequence"/>
</dbReference>
<evidence type="ECO:0008006" key="6">
    <source>
        <dbReference type="Google" id="ProtNLM"/>
    </source>
</evidence>
<dbReference type="AlphaFoldDB" id="A0AAD7DN91"/>
<keyword evidence="5" id="KW-1185">Reference proteome</keyword>
<name>A0AAD7DN91_MYCRO</name>
<gene>
    <name evidence="4" type="ORF">B0H17DRAFT_1009178</name>
</gene>
<evidence type="ECO:0000313" key="5">
    <source>
        <dbReference type="Proteomes" id="UP001221757"/>
    </source>
</evidence>
<sequence length="676" mass="77059">MDSPLDFTSTVHYIELIRLLKPALHWTQASYQPNPPETLPVKVHDFLKISLGLTDDLAKLAWEILRETAWSHDSSPVEELAARTKHISSFLQHGLSRGIGIYSLEPPTRTCFDAECAQKLHADPTSVRNRELGEPVTVKVTVYTKEFGSVPGFSTSRYCRHCRTRYYPNYFVHTKATIRTYYKEDLEFLQVSGHFYVDIDLCELFSLMMVTSWTSATNCARTYNDGLSNQIVGSSLPTTWPYTFEIDVEDVWNSFFLYNLILDHNARGRALELSHTASSQSERLRPALHERNARMAGPGQDAWNHVCDLCCWFYAQDDVEYTVRSTVTDGIEIGRPCCAVHDCLEPLPTVKHRYCDLHRHFNRQCVITDCKHDSDDGFRTCSIPDHRALESYHYLQGKAMFQLKRRLERLHVSQTHDSLSAGSNAAPRARMTNEIDGILLPDLVVAEAGTDGDLEGLGADEDEDVEIDANGICDGKPETGNKSVRARFGRRRTHNEELCVASCGVILGRATFYGSEAPNGVREFWMKLFPTKRSLPQVLWHDNNCRVVAMLRNDPDPHLSTYFDSCALPVDVFHFKCKHKESDIECGRNCNPYLWPELRTEDGKWRFNSSAAEQANAWFGGFQSMVREMQVERYDFFLDEMIRRRNHRRMRGSDISGSGRGSNGADISESPVAQWH</sequence>
<dbReference type="InterPro" id="IPR040898">
    <property type="entry name" value="CxC6"/>
</dbReference>
<evidence type="ECO:0000259" key="3">
    <source>
        <dbReference type="Pfam" id="PF18721"/>
    </source>
</evidence>
<organism evidence="4 5">
    <name type="scientific">Mycena rosella</name>
    <name type="common">Pink bonnet</name>
    <name type="synonym">Agaricus rosellus</name>
    <dbReference type="NCBI Taxonomy" id="1033263"/>
    <lineage>
        <taxon>Eukaryota</taxon>
        <taxon>Fungi</taxon>
        <taxon>Dikarya</taxon>
        <taxon>Basidiomycota</taxon>
        <taxon>Agaricomycotina</taxon>
        <taxon>Agaricomycetes</taxon>
        <taxon>Agaricomycetidae</taxon>
        <taxon>Agaricales</taxon>
        <taxon>Marasmiineae</taxon>
        <taxon>Mycenaceae</taxon>
        <taxon>Mycena</taxon>
    </lineage>
</organism>
<accession>A0AAD7DN91</accession>
<feature type="domain" description="CxC5 like cysteine cluster associated with KDZ" evidence="2">
    <location>
        <begin position="100"/>
        <end position="225"/>
    </location>
</feature>
<evidence type="ECO:0000313" key="4">
    <source>
        <dbReference type="EMBL" id="KAJ7694607.1"/>
    </source>
</evidence>
<dbReference type="Pfam" id="PF18721">
    <property type="entry name" value="CxC6"/>
    <property type="match status" value="1"/>
</dbReference>
<dbReference type="EMBL" id="JARKIE010000041">
    <property type="protein sequence ID" value="KAJ7694607.1"/>
    <property type="molecule type" value="Genomic_DNA"/>
</dbReference>
<comment type="caution">
    <text evidence="4">The sequence shown here is derived from an EMBL/GenBank/DDBJ whole genome shotgun (WGS) entry which is preliminary data.</text>
</comment>